<dbReference type="RefSeq" id="WP_073123300.1">
    <property type="nucleotide sequence ID" value="NZ_FRAA01000005.1"/>
</dbReference>
<dbReference type="AlphaFoldDB" id="A0A1M6SV73"/>
<organism evidence="1 2">
    <name type="scientific">Reichenbachiella agariperforans</name>
    <dbReference type="NCBI Taxonomy" id="156994"/>
    <lineage>
        <taxon>Bacteria</taxon>
        <taxon>Pseudomonadati</taxon>
        <taxon>Bacteroidota</taxon>
        <taxon>Cytophagia</taxon>
        <taxon>Cytophagales</taxon>
        <taxon>Reichenbachiellaceae</taxon>
        <taxon>Reichenbachiella</taxon>
    </lineage>
</organism>
<sequence>MIKRLAFILLMVGAVSVTYSQEFSSRVWHTGWMVTVEGDTLRGELKYDMEANSIQVMREDRIYTFSSKKIMYVEFFDSVLKNYRQFYSIPYNVSYDYRAPILFEVLYEGPTTLLSREKIVIEMDPYSQSYYYTGPGSSRESVSRTYYFAFKSGEIKMYTGKKGEIFTLLPEHGDALKSYIKKNRLDLNDVRDLIRVMAFYNSI</sequence>
<dbReference type="STRING" id="156994.SAMN04488028_105166"/>
<keyword evidence="2" id="KW-1185">Reference proteome</keyword>
<gene>
    <name evidence="1" type="ORF">SAMN04488028_105166</name>
</gene>
<proteinExistence type="predicted"/>
<dbReference type="EMBL" id="FRAA01000005">
    <property type="protein sequence ID" value="SHK48547.1"/>
    <property type="molecule type" value="Genomic_DNA"/>
</dbReference>
<evidence type="ECO:0000313" key="1">
    <source>
        <dbReference type="EMBL" id="SHK48547.1"/>
    </source>
</evidence>
<evidence type="ECO:0000313" key="2">
    <source>
        <dbReference type="Proteomes" id="UP000184474"/>
    </source>
</evidence>
<accession>A0A1M6SV73</accession>
<dbReference type="Proteomes" id="UP000184474">
    <property type="component" value="Unassembled WGS sequence"/>
</dbReference>
<protein>
    <submittedName>
        <fullName evidence="1">Uncharacterized protein</fullName>
    </submittedName>
</protein>
<reference evidence="2" key="1">
    <citation type="submission" date="2016-11" db="EMBL/GenBank/DDBJ databases">
        <authorList>
            <person name="Varghese N."/>
            <person name="Submissions S."/>
        </authorList>
    </citation>
    <scope>NUCLEOTIDE SEQUENCE [LARGE SCALE GENOMIC DNA]</scope>
    <source>
        <strain evidence="2">DSM 26134</strain>
    </source>
</reference>
<name>A0A1M6SV73_REIAG</name>